<feature type="domain" description="HTH cro/C1-type" evidence="1">
    <location>
        <begin position="6"/>
        <end position="59"/>
    </location>
</feature>
<gene>
    <name evidence="2" type="ORF">T190115A13A_190014</name>
</gene>
<protein>
    <submittedName>
        <fullName evidence="2">Lambda repressor-like, DNA-binding protein</fullName>
    </submittedName>
</protein>
<proteinExistence type="predicted"/>
<organism evidence="2 3">
    <name type="scientific">Tenacibaculum vairaonense</name>
    <dbReference type="NCBI Taxonomy" id="3137860"/>
    <lineage>
        <taxon>Bacteria</taxon>
        <taxon>Pseudomonadati</taxon>
        <taxon>Bacteroidota</taxon>
        <taxon>Flavobacteriia</taxon>
        <taxon>Flavobacteriales</taxon>
        <taxon>Flavobacteriaceae</taxon>
        <taxon>Tenacibaculum</taxon>
    </lineage>
</organism>
<accession>A0ABM9PJG0</accession>
<dbReference type="RefSeq" id="WP_348737593.1">
    <property type="nucleotide sequence ID" value="NZ_CAXJRC010000010.1"/>
</dbReference>
<dbReference type="GO" id="GO:0003677">
    <property type="term" value="F:DNA binding"/>
    <property type="evidence" value="ECO:0007669"/>
    <property type="project" value="UniProtKB-KW"/>
</dbReference>
<sequence length="72" mass="8081">MTILGKYLEKKSINKASVSRITGITTSRLSRLSNDSTSKLTAKELYLLSQALEVKPENLLIKLYPNTKLQNL</sequence>
<evidence type="ECO:0000259" key="1">
    <source>
        <dbReference type="PROSITE" id="PS50943"/>
    </source>
</evidence>
<dbReference type="PROSITE" id="PS50943">
    <property type="entry name" value="HTH_CROC1"/>
    <property type="match status" value="1"/>
</dbReference>
<reference evidence="2 3" key="1">
    <citation type="submission" date="2024-05" db="EMBL/GenBank/DDBJ databases">
        <authorList>
            <person name="Duchaud E."/>
        </authorList>
    </citation>
    <scope>NUCLEOTIDE SEQUENCE [LARGE SCALE GENOMIC DNA]</scope>
    <source>
        <strain evidence="2">Ena-SAMPLE-TAB-13-05-2024-13:56:06:370-140305</strain>
    </source>
</reference>
<dbReference type="Gene3D" id="1.10.260.40">
    <property type="entry name" value="lambda repressor-like DNA-binding domains"/>
    <property type="match status" value="1"/>
</dbReference>
<evidence type="ECO:0000313" key="3">
    <source>
        <dbReference type="Proteomes" id="UP001497602"/>
    </source>
</evidence>
<dbReference type="InterPro" id="IPR010982">
    <property type="entry name" value="Lambda_DNA-bd_dom_sf"/>
</dbReference>
<dbReference type="EMBL" id="CAXJRC010000010">
    <property type="protein sequence ID" value="CAL2105770.1"/>
    <property type="molecule type" value="Genomic_DNA"/>
</dbReference>
<dbReference type="Pfam" id="PF13443">
    <property type="entry name" value="HTH_26"/>
    <property type="match status" value="1"/>
</dbReference>
<keyword evidence="2" id="KW-0238">DNA-binding</keyword>
<keyword evidence="3" id="KW-1185">Reference proteome</keyword>
<name>A0ABM9PJG0_9FLAO</name>
<dbReference type="Proteomes" id="UP001497602">
    <property type="component" value="Unassembled WGS sequence"/>
</dbReference>
<comment type="caution">
    <text evidence="2">The sequence shown here is derived from an EMBL/GenBank/DDBJ whole genome shotgun (WGS) entry which is preliminary data.</text>
</comment>
<dbReference type="InterPro" id="IPR001387">
    <property type="entry name" value="Cro/C1-type_HTH"/>
</dbReference>
<evidence type="ECO:0000313" key="2">
    <source>
        <dbReference type="EMBL" id="CAL2105770.1"/>
    </source>
</evidence>
<dbReference type="SUPFAM" id="SSF47413">
    <property type="entry name" value="lambda repressor-like DNA-binding domains"/>
    <property type="match status" value="1"/>
</dbReference>